<protein>
    <recommendedName>
        <fullName evidence="1">Thioredoxin domain-containing protein</fullName>
    </recommendedName>
</protein>
<dbReference type="InterPro" id="IPR011990">
    <property type="entry name" value="TPR-like_helical_dom_sf"/>
</dbReference>
<dbReference type="GO" id="GO:0005737">
    <property type="term" value="C:cytoplasm"/>
    <property type="evidence" value="ECO:0007669"/>
    <property type="project" value="TreeGrafter"/>
</dbReference>
<dbReference type="STRING" id="745411.B3C1_01150"/>
<dbReference type="GO" id="GO:0015035">
    <property type="term" value="F:protein-disulfide reductase activity"/>
    <property type="evidence" value="ECO:0007669"/>
    <property type="project" value="TreeGrafter"/>
</dbReference>
<dbReference type="PANTHER" id="PTHR45663:SF11">
    <property type="entry name" value="GEO12009P1"/>
    <property type="match status" value="1"/>
</dbReference>
<dbReference type="Proteomes" id="UP000006755">
    <property type="component" value="Unassembled WGS sequence"/>
</dbReference>
<dbReference type="RefSeq" id="WP_008482350.1">
    <property type="nucleotide sequence ID" value="NZ_AMRI01000001.1"/>
</dbReference>
<sequence>MSQYIVDVTTENFQQQLLEASLSQPVLAAFYVKGHAPCDQLLTTLESLAGQYQGRFVLAKIDCDAQSMLAAQFQIQSVPTLYLIDQGRPVDGLAGPQTAESVSALLDKHLPEPVDPDLEAGLALFDQEQYGEAITKLTLAAQNAADPHPVNIVLAQALIEENRLDEADAKLATIPMAYQDAAFKQAQAELQLKKEAADTPEVRALSEALAQNPEDDGLRLKLAVQLHAAGRNEEALEGLLAILTKDLQFQNGEAKKTCLDILAALGQGNALAAKYRRQLFSLLY</sequence>
<feature type="domain" description="Thioredoxin" evidence="1">
    <location>
        <begin position="1"/>
        <end position="111"/>
    </location>
</feature>
<evidence type="ECO:0000259" key="1">
    <source>
        <dbReference type="PROSITE" id="PS51352"/>
    </source>
</evidence>
<dbReference type="PATRIC" id="fig|745411.4.peg.223"/>
<keyword evidence="3" id="KW-1185">Reference proteome</keyword>
<dbReference type="InterPro" id="IPR036249">
    <property type="entry name" value="Thioredoxin-like_sf"/>
</dbReference>
<dbReference type="AlphaFoldDB" id="K2K4Z5"/>
<evidence type="ECO:0000313" key="2">
    <source>
        <dbReference type="EMBL" id="EKE78024.1"/>
    </source>
</evidence>
<reference evidence="2 3" key="1">
    <citation type="journal article" date="2012" name="J. Bacteriol.">
        <title>Genome Sequence of Gallaecimonas xiamenensis Type Strain 3-C-1.</title>
        <authorList>
            <person name="Lai Q."/>
            <person name="Wang L."/>
            <person name="Wang W."/>
            <person name="Shao Z."/>
        </authorList>
    </citation>
    <scope>NUCLEOTIDE SEQUENCE [LARGE SCALE GENOMIC DNA]</scope>
    <source>
        <strain evidence="2 3">3-C-1</strain>
    </source>
</reference>
<accession>K2K4Z5</accession>
<comment type="caution">
    <text evidence="2">The sequence shown here is derived from an EMBL/GenBank/DDBJ whole genome shotgun (WGS) entry which is preliminary data.</text>
</comment>
<gene>
    <name evidence="2" type="ORF">B3C1_01150</name>
</gene>
<dbReference type="EMBL" id="AMRI01000001">
    <property type="protein sequence ID" value="EKE78024.1"/>
    <property type="molecule type" value="Genomic_DNA"/>
</dbReference>
<dbReference type="Gene3D" id="1.25.40.10">
    <property type="entry name" value="Tetratricopeptide repeat domain"/>
    <property type="match status" value="2"/>
</dbReference>
<dbReference type="SUPFAM" id="SSF48452">
    <property type="entry name" value="TPR-like"/>
    <property type="match status" value="1"/>
</dbReference>
<dbReference type="Gene3D" id="3.40.30.10">
    <property type="entry name" value="Glutaredoxin"/>
    <property type="match status" value="1"/>
</dbReference>
<name>K2K4Z5_9GAMM</name>
<organism evidence="2 3">
    <name type="scientific">Gallaecimonas xiamenensis 3-C-1</name>
    <dbReference type="NCBI Taxonomy" id="745411"/>
    <lineage>
        <taxon>Bacteria</taxon>
        <taxon>Pseudomonadati</taxon>
        <taxon>Pseudomonadota</taxon>
        <taxon>Gammaproteobacteria</taxon>
        <taxon>Enterobacterales</taxon>
        <taxon>Gallaecimonadaceae</taxon>
        <taxon>Gallaecimonas</taxon>
    </lineage>
</organism>
<dbReference type="Pfam" id="PF00085">
    <property type="entry name" value="Thioredoxin"/>
    <property type="match status" value="1"/>
</dbReference>
<dbReference type="GO" id="GO:0006950">
    <property type="term" value="P:response to stress"/>
    <property type="evidence" value="ECO:0007669"/>
    <property type="project" value="UniProtKB-ARBA"/>
</dbReference>
<dbReference type="PANTHER" id="PTHR45663">
    <property type="entry name" value="GEO12009P1"/>
    <property type="match status" value="1"/>
</dbReference>
<proteinExistence type="predicted"/>
<dbReference type="PROSITE" id="PS51352">
    <property type="entry name" value="THIOREDOXIN_2"/>
    <property type="match status" value="1"/>
</dbReference>
<dbReference type="Pfam" id="PF14559">
    <property type="entry name" value="TPR_19"/>
    <property type="match status" value="1"/>
</dbReference>
<dbReference type="InterPro" id="IPR013766">
    <property type="entry name" value="Thioredoxin_domain"/>
</dbReference>
<evidence type="ECO:0000313" key="3">
    <source>
        <dbReference type="Proteomes" id="UP000006755"/>
    </source>
</evidence>
<dbReference type="Pfam" id="PF14561">
    <property type="entry name" value="TPR_20"/>
    <property type="match status" value="1"/>
</dbReference>
<dbReference type="SUPFAM" id="SSF52833">
    <property type="entry name" value="Thioredoxin-like"/>
    <property type="match status" value="1"/>
</dbReference>
<dbReference type="eggNOG" id="COG3118">
    <property type="taxonomic scope" value="Bacteria"/>
</dbReference>
<dbReference type="OrthoDB" id="9790390at2"/>
<dbReference type="CDD" id="cd02956">
    <property type="entry name" value="ybbN"/>
    <property type="match status" value="1"/>
</dbReference>